<sequence>MRFVALLSGGKDSIYATLQAIENGHELACCAHLAPPPQYSLEEESYMYQVAGSEAVRKQVEECMGVPFYSREIRGQSKNISLVYDTTVDDTDVVNTDEVEDLYCLLKQIQSECHISAVSSGAILSTYQRTRIEHVCSRLNLTSLSYLWRMASQRTLLNSILDEGQIDAVMVRVACPPGLMPNIHLGKSLLELRNRGVLDQLKDRYGMHPAGEGGEYETLVLDCPRLFKYGRLLLDETEVVTDESNDGIANLRIVKCSVMKKIAVDDDTRYILNDEVGAGQRHITEQVQTAKSELYRDVDGARIPTTTSQISSIIHQSMNHPNVRIMKGGLCHISAILSPIASNQLNDETQAAVQEFLSIRQMLQTILSRQFPNDQPPSSPLDVLYVHLYLSEISHFAKINHHYQQFFGSQLPPSRSCVAVGRNALPGGRRVMMDCIFQRGSGAYLRHDSSTAVCDKADTFLDKAQQNKHHFLRKTLHVQSISNWAPVCIGPYSQANVLRSSLVFLSGMIGLVPQSMTLIKPTALDVTDWEVQLYQSWKNAAAVLDGLDDGGGKLEDCLGGLVYFSVGALGSIVGSYETNKPGFPWQRLWKIAQLICSDAIVTNAGVVVGDVDGFAATATDLDPNLYDEEGVLYGGYEDEDTWREISGSTTPSDSPPTSIEVPLLMVCLPELPANAEAEVELILASRRAASCLHVSMCSAARSHIQYAGSATSSHLDGRIFWDTGYDHADPPLSKDGNQPCVVISSIARCVGLGCACVSTTIARLILDETSLTEAVYAYDLDLQDTMSRMIDSSIQNAKGKGELSSLFTIEDMLNVRLYYVAASVLQRESKNRASINSPLIEIELADDGSTLRTELYSVLRLKSKQYRGDTNTGSEDRSVNIPAFTVVPVLGMHLSDGEDSGVPLLAMQVTFVDMMRMETEIWSSSKQKFFEFQLIEFEFTSAVGVQSPPALAGFGALQFTSVVDVQSPPALAGLALQFTSVVDVQSPPALAGLGALQFTSVVDIQSPPALAGLGALQFASVFDVQSPPALAGLAIQFTSVVGVQSTPALAGLGALQFTSVVDIQSPPALAGLGALQFASVFDVQSPPALAGLAIQFTSVVGVQSPPALAGLAIQFTSVVDVES</sequence>
<name>A0ABD3QSC7_9STRA</name>
<gene>
    <name evidence="7" type="ORF">ACHAW5_009764</name>
</gene>
<proteinExistence type="predicted"/>
<comment type="caution">
    <text evidence="7">The sequence shown here is derived from an EMBL/GenBank/DDBJ whole genome shotgun (WGS) entry which is preliminary data.</text>
</comment>
<evidence type="ECO:0000256" key="3">
    <source>
        <dbReference type="ARBA" id="ARBA00029814"/>
    </source>
</evidence>
<dbReference type="Pfam" id="PF01902">
    <property type="entry name" value="Diphthami_syn_2"/>
    <property type="match status" value="1"/>
</dbReference>
<dbReference type="SUPFAM" id="SSF52402">
    <property type="entry name" value="Adenine nucleotide alpha hydrolases-like"/>
    <property type="match status" value="1"/>
</dbReference>
<dbReference type="Gene3D" id="3.90.1490.10">
    <property type="entry name" value="putative n-type atp pyrophosphatase, domain 2"/>
    <property type="match status" value="1"/>
</dbReference>
<evidence type="ECO:0000313" key="8">
    <source>
        <dbReference type="Proteomes" id="UP001530315"/>
    </source>
</evidence>
<feature type="domain" description="Diphthamide synthase" evidence="6">
    <location>
        <begin position="1"/>
        <end position="244"/>
    </location>
</feature>
<dbReference type="EC" id="6.3.1.14" evidence="1"/>
<evidence type="ECO:0000256" key="5">
    <source>
        <dbReference type="ARBA" id="ARBA00048108"/>
    </source>
</evidence>
<dbReference type="InterPro" id="IPR035959">
    <property type="entry name" value="RutC-like_sf"/>
</dbReference>
<evidence type="ECO:0000256" key="1">
    <source>
        <dbReference type="ARBA" id="ARBA00012089"/>
    </source>
</evidence>
<dbReference type="GO" id="GO:0017178">
    <property type="term" value="F:diphthine-ammonia ligase activity"/>
    <property type="evidence" value="ECO:0007669"/>
    <property type="project" value="UniProtKB-EC"/>
</dbReference>
<evidence type="ECO:0000313" key="7">
    <source>
        <dbReference type="EMBL" id="KAL3803304.1"/>
    </source>
</evidence>
<dbReference type="Gene3D" id="3.40.50.620">
    <property type="entry name" value="HUPs"/>
    <property type="match status" value="1"/>
</dbReference>
<dbReference type="InterPro" id="IPR002761">
    <property type="entry name" value="Diphthami_syn_dom"/>
</dbReference>
<organism evidence="7 8">
    <name type="scientific">Stephanodiscus triporus</name>
    <dbReference type="NCBI Taxonomy" id="2934178"/>
    <lineage>
        <taxon>Eukaryota</taxon>
        <taxon>Sar</taxon>
        <taxon>Stramenopiles</taxon>
        <taxon>Ochrophyta</taxon>
        <taxon>Bacillariophyta</taxon>
        <taxon>Coscinodiscophyceae</taxon>
        <taxon>Thalassiosirophycidae</taxon>
        <taxon>Stephanodiscales</taxon>
        <taxon>Stephanodiscaceae</taxon>
        <taxon>Stephanodiscus</taxon>
    </lineage>
</organism>
<dbReference type="AlphaFoldDB" id="A0ABD3QSC7"/>
<comment type="catalytic activity">
    <reaction evidence="5">
        <text>diphthine-[translation elongation factor 2] + NH4(+) + ATP = diphthamide-[translation elongation factor 2] + AMP + diphosphate + H(+)</text>
        <dbReference type="Rhea" id="RHEA:19753"/>
        <dbReference type="Rhea" id="RHEA-COMP:10172"/>
        <dbReference type="Rhea" id="RHEA-COMP:10174"/>
        <dbReference type="ChEBI" id="CHEBI:15378"/>
        <dbReference type="ChEBI" id="CHEBI:16692"/>
        <dbReference type="ChEBI" id="CHEBI:28938"/>
        <dbReference type="ChEBI" id="CHEBI:30616"/>
        <dbReference type="ChEBI" id="CHEBI:33019"/>
        <dbReference type="ChEBI" id="CHEBI:82696"/>
        <dbReference type="ChEBI" id="CHEBI:456215"/>
        <dbReference type="EC" id="6.3.1.14"/>
    </reaction>
</comment>
<dbReference type="CDD" id="cd01994">
    <property type="entry name" value="AANH_PF0828-like"/>
    <property type="match status" value="1"/>
</dbReference>
<dbReference type="FunFam" id="3.40.50.620:FF:000145">
    <property type="entry name" value="ATP-binding domain containing protein"/>
    <property type="match status" value="1"/>
</dbReference>
<dbReference type="InterPro" id="IPR030662">
    <property type="entry name" value="DPH6/MJ0570"/>
</dbReference>
<dbReference type="NCBIfam" id="TIGR00290">
    <property type="entry name" value="MJ0570_dom"/>
    <property type="match status" value="1"/>
</dbReference>
<dbReference type="PANTHER" id="PTHR12196:SF2">
    <property type="entry name" value="DIPHTHINE--AMMONIA LIGASE"/>
    <property type="match status" value="1"/>
</dbReference>
<protein>
    <recommendedName>
        <fullName evidence="2">Diphthine--ammonia ligase</fullName>
        <ecNumber evidence="1">6.3.1.14</ecNumber>
    </recommendedName>
    <alternativeName>
        <fullName evidence="3">Diphthamide synthase</fullName>
    </alternativeName>
    <alternativeName>
        <fullName evidence="4">Diphthamide synthetase</fullName>
    </alternativeName>
</protein>
<dbReference type="Proteomes" id="UP001530315">
    <property type="component" value="Unassembled WGS sequence"/>
</dbReference>
<accession>A0ABD3QSC7</accession>
<dbReference type="InterPro" id="IPR014729">
    <property type="entry name" value="Rossmann-like_a/b/a_fold"/>
</dbReference>
<dbReference type="EMBL" id="JALLAZ020000118">
    <property type="protein sequence ID" value="KAL3803304.1"/>
    <property type="molecule type" value="Genomic_DNA"/>
</dbReference>
<keyword evidence="8" id="KW-1185">Reference proteome</keyword>
<evidence type="ECO:0000256" key="2">
    <source>
        <dbReference type="ARBA" id="ARBA00018426"/>
    </source>
</evidence>
<reference evidence="7 8" key="1">
    <citation type="submission" date="2024-10" db="EMBL/GenBank/DDBJ databases">
        <title>Updated reference genomes for cyclostephanoid diatoms.</title>
        <authorList>
            <person name="Roberts W.R."/>
            <person name="Alverson A.J."/>
        </authorList>
    </citation>
    <scope>NUCLEOTIDE SEQUENCE [LARGE SCALE GENOMIC DNA]</scope>
    <source>
        <strain evidence="7 8">AJA276-08</strain>
    </source>
</reference>
<dbReference type="SUPFAM" id="SSF55298">
    <property type="entry name" value="YjgF-like"/>
    <property type="match status" value="2"/>
</dbReference>
<dbReference type="Gene3D" id="3.30.1330.40">
    <property type="entry name" value="RutC-like"/>
    <property type="match status" value="2"/>
</dbReference>
<evidence type="ECO:0000256" key="4">
    <source>
        <dbReference type="ARBA" id="ARBA00031552"/>
    </source>
</evidence>
<evidence type="ECO:0000259" key="6">
    <source>
        <dbReference type="Pfam" id="PF01902"/>
    </source>
</evidence>
<dbReference type="PANTHER" id="PTHR12196">
    <property type="entry name" value="DOMAIN OF UNKNOWN FUNCTION 71 DUF71 -CONTAINING PROTEIN"/>
    <property type="match status" value="1"/>
</dbReference>